<protein>
    <submittedName>
        <fullName evidence="2">Uncharacterized protein</fullName>
    </submittedName>
</protein>
<dbReference type="WBParaSite" id="jg5869">
    <property type="protein sequence ID" value="jg5869"/>
    <property type="gene ID" value="jg5869"/>
</dbReference>
<sequence>MEQLLRIQLPYCNRLHAHPSLDSIKALKLGSGMTSRETLQLVARSILQLEHLDLRISHTYTNDLELLYPLKQLSSLRLNFVYEGYADGYWPIHDCEGKNLLNILSRLNKTNPLRNLEFASEFYFSVHNVMQYLRLFTHLETFYCAVDVDVDVEAISDHFFCKKIEYLLLEIDSDNNSELQRRPMRVFRFQVDQYDQYSSNKQNDLVFMCDKYGKTSYYLAPCDYWPYSWRIRSFVLRDIMEKALGARTIFIILSLMNFLKVEKSGLLVYQSLKKKRSPKIIAAGWGRDNSGSTTTHLKYTQLNHTLEKCVGGAPTQFCAYEKDRRSYQDPKDLLCREEIVVVEQFITRNKNRSSQEIRSQLNSSSMEHPKFKLCHKKNFFCTETVMKCGDKQPKLGNNQVGSAIVNDKNMTMEGIETGNSWAKDKNSRCILMPNYIWVLYVFILEDVTKKQLILM</sequence>
<organism evidence="1 2">
    <name type="scientific">Ditylenchus dipsaci</name>
    <dbReference type="NCBI Taxonomy" id="166011"/>
    <lineage>
        <taxon>Eukaryota</taxon>
        <taxon>Metazoa</taxon>
        <taxon>Ecdysozoa</taxon>
        <taxon>Nematoda</taxon>
        <taxon>Chromadorea</taxon>
        <taxon>Rhabditida</taxon>
        <taxon>Tylenchina</taxon>
        <taxon>Tylenchomorpha</taxon>
        <taxon>Sphaerularioidea</taxon>
        <taxon>Anguinidae</taxon>
        <taxon>Anguininae</taxon>
        <taxon>Ditylenchus</taxon>
    </lineage>
</organism>
<reference evidence="2" key="1">
    <citation type="submission" date="2022-11" db="UniProtKB">
        <authorList>
            <consortium name="WormBaseParasite"/>
        </authorList>
    </citation>
    <scope>IDENTIFICATION</scope>
</reference>
<dbReference type="AlphaFoldDB" id="A0A915EGQ5"/>
<evidence type="ECO:0000313" key="2">
    <source>
        <dbReference type="WBParaSite" id="jg5869"/>
    </source>
</evidence>
<proteinExistence type="predicted"/>
<evidence type="ECO:0000313" key="1">
    <source>
        <dbReference type="Proteomes" id="UP000887574"/>
    </source>
</evidence>
<name>A0A915EGQ5_9BILA</name>
<accession>A0A915EGQ5</accession>
<dbReference type="Proteomes" id="UP000887574">
    <property type="component" value="Unplaced"/>
</dbReference>
<keyword evidence="1" id="KW-1185">Reference proteome</keyword>